<protein>
    <recommendedName>
        <fullName evidence="3">Peptidase S9 prolyl oligopeptidase catalytic domain-containing protein</fullName>
    </recommendedName>
</protein>
<sequence>MWTRGSSTILFLQDTGADEDHDLYPVKLGNGELKEEDMTPFKGISFTSGIFVTRVGIPGRKTNGHWFIEHKTRLNTGIIALNKLDNRRHDLYRVDLAQNVLIDEVHAVGAAAVTQPTGWWSFKFATLRRMHGKPSPEAPRSTRFCSLRGMTLPVASFKCAVDIVGPSNLKTLLATILPYWDAYASVFHARMGHLEHDSDLLDDASPVSESEQMIVNAIEKSGVSVYDVLYEGEGHGSTRSVNRVDHKQKIDAFLSKCFGGKTRGQPGLRMVDNVVGSSA</sequence>
<evidence type="ECO:0000313" key="2">
    <source>
        <dbReference type="Proteomes" id="UP000193411"/>
    </source>
</evidence>
<dbReference type="Gene3D" id="3.40.50.1820">
    <property type="entry name" value="alpha/beta hydrolase"/>
    <property type="match status" value="1"/>
</dbReference>
<keyword evidence="2" id="KW-1185">Reference proteome</keyword>
<dbReference type="SUPFAM" id="SSF53474">
    <property type="entry name" value="alpha/beta-Hydrolases"/>
    <property type="match status" value="1"/>
</dbReference>
<accession>A0A1Y2H5B4</accession>
<dbReference type="InterPro" id="IPR029058">
    <property type="entry name" value="AB_hydrolase_fold"/>
</dbReference>
<dbReference type="OrthoDB" id="416344at2759"/>
<evidence type="ECO:0000313" key="1">
    <source>
        <dbReference type="EMBL" id="ORZ29758.1"/>
    </source>
</evidence>
<evidence type="ECO:0008006" key="3">
    <source>
        <dbReference type="Google" id="ProtNLM"/>
    </source>
</evidence>
<organism evidence="1 2">
    <name type="scientific">Catenaria anguillulae PL171</name>
    <dbReference type="NCBI Taxonomy" id="765915"/>
    <lineage>
        <taxon>Eukaryota</taxon>
        <taxon>Fungi</taxon>
        <taxon>Fungi incertae sedis</taxon>
        <taxon>Blastocladiomycota</taxon>
        <taxon>Blastocladiomycetes</taxon>
        <taxon>Blastocladiales</taxon>
        <taxon>Catenariaceae</taxon>
        <taxon>Catenaria</taxon>
    </lineage>
</organism>
<name>A0A1Y2H5B4_9FUNG</name>
<dbReference type="STRING" id="765915.A0A1Y2H5B4"/>
<comment type="caution">
    <text evidence="1">The sequence shown here is derived from an EMBL/GenBank/DDBJ whole genome shotgun (WGS) entry which is preliminary data.</text>
</comment>
<reference evidence="1 2" key="1">
    <citation type="submission" date="2016-07" db="EMBL/GenBank/DDBJ databases">
        <title>Pervasive Adenine N6-methylation of Active Genes in Fungi.</title>
        <authorList>
            <consortium name="DOE Joint Genome Institute"/>
            <person name="Mondo S.J."/>
            <person name="Dannebaum R.O."/>
            <person name="Kuo R.C."/>
            <person name="Labutti K."/>
            <person name="Haridas S."/>
            <person name="Kuo A."/>
            <person name="Salamov A."/>
            <person name="Ahrendt S.R."/>
            <person name="Lipzen A."/>
            <person name="Sullivan W."/>
            <person name="Andreopoulos W.B."/>
            <person name="Clum A."/>
            <person name="Lindquist E."/>
            <person name="Daum C."/>
            <person name="Ramamoorthy G.K."/>
            <person name="Gryganskyi A."/>
            <person name="Culley D."/>
            <person name="Magnuson J.K."/>
            <person name="James T.Y."/>
            <person name="O'Malley M.A."/>
            <person name="Stajich J.E."/>
            <person name="Spatafora J.W."/>
            <person name="Visel A."/>
            <person name="Grigoriev I.V."/>
        </authorList>
    </citation>
    <scope>NUCLEOTIDE SEQUENCE [LARGE SCALE GENOMIC DNA]</scope>
    <source>
        <strain evidence="1 2">PL171</strain>
    </source>
</reference>
<dbReference type="Proteomes" id="UP000193411">
    <property type="component" value="Unassembled WGS sequence"/>
</dbReference>
<gene>
    <name evidence="1" type="ORF">BCR44DRAFT_1518115</name>
</gene>
<dbReference type="AlphaFoldDB" id="A0A1Y2H5B4"/>
<dbReference type="EMBL" id="MCFL01000130">
    <property type="protein sequence ID" value="ORZ29758.1"/>
    <property type="molecule type" value="Genomic_DNA"/>
</dbReference>
<proteinExistence type="predicted"/>